<comment type="caution">
    <text evidence="2">The sequence shown here is derived from an EMBL/GenBank/DDBJ whole genome shotgun (WGS) entry which is preliminary data.</text>
</comment>
<dbReference type="EMBL" id="JASCZI010000011">
    <property type="protein sequence ID" value="MED6106525.1"/>
    <property type="molecule type" value="Genomic_DNA"/>
</dbReference>
<sequence length="148" mass="16896">MLKKKNRSSSSSTITTIQSLPKDLLVEIVASVASYSSNDLFNVKKSCKDLLDAGKNNYVYRRISLDKFSFIPWRRSSNTKKLALFLKHCKENQNTENLYREGLRKCLENGNTEEGLKKLDMAAKEGHKEAKYVYGMILLCSSSMEDEK</sequence>
<name>A0ABU6Q3X1_9FABA</name>
<gene>
    <name evidence="2" type="ORF">PIB30_005517</name>
</gene>
<accession>A0ABU6Q3X1</accession>
<evidence type="ECO:0000313" key="3">
    <source>
        <dbReference type="Proteomes" id="UP001341840"/>
    </source>
</evidence>
<keyword evidence="3" id="KW-1185">Reference proteome</keyword>
<dbReference type="InterPro" id="IPR040338">
    <property type="entry name" value="At1g67623-like"/>
</dbReference>
<organism evidence="2 3">
    <name type="scientific">Stylosanthes scabra</name>
    <dbReference type="NCBI Taxonomy" id="79078"/>
    <lineage>
        <taxon>Eukaryota</taxon>
        <taxon>Viridiplantae</taxon>
        <taxon>Streptophyta</taxon>
        <taxon>Embryophyta</taxon>
        <taxon>Tracheophyta</taxon>
        <taxon>Spermatophyta</taxon>
        <taxon>Magnoliopsida</taxon>
        <taxon>eudicotyledons</taxon>
        <taxon>Gunneridae</taxon>
        <taxon>Pentapetalae</taxon>
        <taxon>rosids</taxon>
        <taxon>fabids</taxon>
        <taxon>Fabales</taxon>
        <taxon>Fabaceae</taxon>
        <taxon>Papilionoideae</taxon>
        <taxon>50 kb inversion clade</taxon>
        <taxon>dalbergioids sensu lato</taxon>
        <taxon>Dalbergieae</taxon>
        <taxon>Pterocarpus clade</taxon>
        <taxon>Stylosanthes</taxon>
    </lineage>
</organism>
<dbReference type="PANTHER" id="PTHR33784:SF10">
    <property type="entry name" value="F-BOX PROTEIN"/>
    <property type="match status" value="1"/>
</dbReference>
<dbReference type="Proteomes" id="UP001341840">
    <property type="component" value="Unassembled WGS sequence"/>
</dbReference>
<dbReference type="Pfam" id="PF23310">
    <property type="entry name" value="TPR_27"/>
    <property type="match status" value="1"/>
</dbReference>
<reference evidence="2 3" key="1">
    <citation type="journal article" date="2023" name="Plants (Basel)">
        <title>Bridging the Gap: Combining Genomics and Transcriptomics Approaches to Understand Stylosanthes scabra, an Orphan Legume from the Brazilian Caatinga.</title>
        <authorList>
            <person name="Ferreira-Neto J.R.C."/>
            <person name="da Silva M.D."/>
            <person name="Binneck E."/>
            <person name="de Melo N.F."/>
            <person name="da Silva R.H."/>
            <person name="de Melo A.L.T.M."/>
            <person name="Pandolfi V."/>
            <person name="Bustamante F.O."/>
            <person name="Brasileiro-Vidal A.C."/>
            <person name="Benko-Iseppon A.M."/>
        </authorList>
    </citation>
    <scope>NUCLEOTIDE SEQUENCE [LARGE SCALE GENOMIC DNA]</scope>
    <source>
        <tissue evidence="2">Leaves</tissue>
    </source>
</reference>
<feature type="domain" description="At2g35280-like TPR" evidence="1">
    <location>
        <begin position="67"/>
        <end position="146"/>
    </location>
</feature>
<evidence type="ECO:0000313" key="2">
    <source>
        <dbReference type="EMBL" id="MED6106525.1"/>
    </source>
</evidence>
<dbReference type="InterPro" id="IPR057136">
    <property type="entry name" value="At2g35280_TPR_dom"/>
</dbReference>
<proteinExistence type="predicted"/>
<evidence type="ECO:0000259" key="1">
    <source>
        <dbReference type="Pfam" id="PF23310"/>
    </source>
</evidence>
<dbReference type="PANTHER" id="PTHR33784">
    <property type="entry name" value="OS05G0482100 PROTEIN"/>
    <property type="match status" value="1"/>
</dbReference>
<protein>
    <recommendedName>
        <fullName evidence="1">At2g35280-like TPR domain-containing protein</fullName>
    </recommendedName>
</protein>